<feature type="region of interest" description="Disordered" evidence="1">
    <location>
        <begin position="74"/>
        <end position="136"/>
    </location>
</feature>
<dbReference type="EMBL" id="LVLJ01001523">
    <property type="protein sequence ID" value="OAE29089.1"/>
    <property type="molecule type" value="Genomic_DNA"/>
</dbReference>
<accession>A0A176W7X1</accession>
<comment type="caution">
    <text evidence="2">The sequence shown here is derived from an EMBL/GenBank/DDBJ whole genome shotgun (WGS) entry which is preliminary data.</text>
</comment>
<gene>
    <name evidence="2" type="ORF">AXG93_4008s1000</name>
</gene>
<evidence type="ECO:0000256" key="1">
    <source>
        <dbReference type="SAM" id="MobiDB-lite"/>
    </source>
</evidence>
<evidence type="ECO:0000313" key="2">
    <source>
        <dbReference type="EMBL" id="OAE29089.1"/>
    </source>
</evidence>
<dbReference type="AlphaFoldDB" id="A0A176W7X1"/>
<protein>
    <submittedName>
        <fullName evidence="2">Uncharacterized protein</fullName>
    </submittedName>
</protein>
<reference evidence="2" key="1">
    <citation type="submission" date="2016-03" db="EMBL/GenBank/DDBJ databases">
        <title>Mechanisms controlling the formation of the plant cell surface in tip-growing cells are functionally conserved among land plants.</title>
        <authorList>
            <person name="Honkanen S."/>
            <person name="Jones V.A."/>
            <person name="Morieri G."/>
            <person name="Champion C."/>
            <person name="Hetherington A.J."/>
            <person name="Kelly S."/>
            <person name="Saint-Marcoux D."/>
            <person name="Proust H."/>
            <person name="Prescott H."/>
            <person name="Dolan L."/>
        </authorList>
    </citation>
    <scope>NUCLEOTIDE SEQUENCE [LARGE SCALE GENOMIC DNA]</scope>
    <source>
        <tissue evidence="2">Whole gametophyte</tissue>
    </source>
</reference>
<evidence type="ECO:0000313" key="3">
    <source>
        <dbReference type="Proteomes" id="UP000077202"/>
    </source>
</evidence>
<name>A0A176W7X1_MARPO</name>
<proteinExistence type="predicted"/>
<keyword evidence="3" id="KW-1185">Reference proteome</keyword>
<dbReference type="Proteomes" id="UP000077202">
    <property type="component" value="Unassembled WGS sequence"/>
</dbReference>
<organism evidence="2 3">
    <name type="scientific">Marchantia polymorpha subsp. ruderalis</name>
    <dbReference type="NCBI Taxonomy" id="1480154"/>
    <lineage>
        <taxon>Eukaryota</taxon>
        <taxon>Viridiplantae</taxon>
        <taxon>Streptophyta</taxon>
        <taxon>Embryophyta</taxon>
        <taxon>Marchantiophyta</taxon>
        <taxon>Marchantiopsida</taxon>
        <taxon>Marchantiidae</taxon>
        <taxon>Marchantiales</taxon>
        <taxon>Marchantiaceae</taxon>
        <taxon>Marchantia</taxon>
    </lineage>
</organism>
<sequence>MRLRQGKSTSSLDYTFGGTPLAVDSFARAPLAQALLMLDSAFGGGSNLRLRWKHAPSVEGNTYKGKRLRRYAERGKETVRREKLRRNAYGGVPSAEAERTKKSAQDVSLPQAPSAVDAFGDTRAENSFGGNWRNQD</sequence>